<dbReference type="VEuPathDB" id="FungiDB:BCV72DRAFT_256168"/>
<proteinExistence type="predicted"/>
<name>A0A1X0RJP4_RHIZD</name>
<gene>
    <name evidence="1" type="ORF">BCV71DRAFT_283098</name>
</gene>
<reference evidence="1 2" key="1">
    <citation type="journal article" date="2016" name="Proc. Natl. Acad. Sci. U.S.A.">
        <title>Lipid metabolic changes in an early divergent fungus govern the establishment of a mutualistic symbiosis with endobacteria.</title>
        <authorList>
            <person name="Lastovetsky O.A."/>
            <person name="Gaspar M.L."/>
            <person name="Mondo S.J."/>
            <person name="LaButti K.M."/>
            <person name="Sandor L."/>
            <person name="Grigoriev I.V."/>
            <person name="Henry S.A."/>
            <person name="Pawlowska T.E."/>
        </authorList>
    </citation>
    <scope>NUCLEOTIDE SEQUENCE [LARGE SCALE GENOMIC DNA]</scope>
    <source>
        <strain evidence="1 2">ATCC 11559</strain>
    </source>
</reference>
<dbReference type="Proteomes" id="UP000242381">
    <property type="component" value="Unassembled WGS sequence"/>
</dbReference>
<sequence>MNKSIHSYDNLYQLRQVQSKFDHLSTYCRCRAASEVTDGHIYQLYTIFTLADCDNCNEATDGRIASLLFRTIALNIFEEDRVAEEITSSLKKNVCTETAEILKLIINLHSENVKTIQMLENKQLNTQLESLALQIAPYITRANQHVSDSICQVFSNSNL</sequence>
<organism evidence="1 2">
    <name type="scientific">Rhizopus microsporus</name>
    <dbReference type="NCBI Taxonomy" id="58291"/>
    <lineage>
        <taxon>Eukaryota</taxon>
        <taxon>Fungi</taxon>
        <taxon>Fungi incertae sedis</taxon>
        <taxon>Mucoromycota</taxon>
        <taxon>Mucoromycotina</taxon>
        <taxon>Mucoromycetes</taxon>
        <taxon>Mucorales</taxon>
        <taxon>Mucorineae</taxon>
        <taxon>Rhizopodaceae</taxon>
        <taxon>Rhizopus</taxon>
    </lineage>
</organism>
<protein>
    <submittedName>
        <fullName evidence="1">Uncharacterized protein</fullName>
    </submittedName>
</protein>
<accession>A0A1X0RJP4</accession>
<dbReference type="AlphaFoldDB" id="A0A1X0RJP4"/>
<evidence type="ECO:0000313" key="1">
    <source>
        <dbReference type="EMBL" id="ORE12235.1"/>
    </source>
</evidence>
<dbReference type="OMA" id="YITRANQ"/>
<evidence type="ECO:0000313" key="2">
    <source>
        <dbReference type="Proteomes" id="UP000242381"/>
    </source>
</evidence>
<dbReference type="EMBL" id="KV921763">
    <property type="protein sequence ID" value="ORE12235.1"/>
    <property type="molecule type" value="Genomic_DNA"/>
</dbReference>